<keyword evidence="3" id="KW-1185">Reference proteome</keyword>
<proteinExistence type="predicted"/>
<gene>
    <name evidence="2" type="ORF">KIN20_003271</name>
</gene>
<accession>A0AAD5QHB6</accession>
<evidence type="ECO:0008006" key="4">
    <source>
        <dbReference type="Google" id="ProtNLM"/>
    </source>
</evidence>
<sequence length="231" mass="24471">MDARAKIASHLIGLFMLLLLDTISTVLGCGIMPAGQARTRSFTVTGFTLPTAMVYSENAAVAARFPAVSSTQAGAQGFVQRFLMQTVLDVLERQARSAFLPDAVISTILDQFTVNIRYEPLNCPNAANPADETVTEANSPSCNIVGNTVTSICTVQGRVNKKCESTEADVTVMPISGAPLTISGTLSTTNIIMANWSNMMWQSVLSRALRILASGPFASHFSTAFGSIGGN</sequence>
<reference evidence="2" key="1">
    <citation type="submission" date="2021-06" db="EMBL/GenBank/DDBJ databases">
        <title>Parelaphostrongylus tenuis whole genome reference sequence.</title>
        <authorList>
            <person name="Garwood T.J."/>
            <person name="Larsen P.A."/>
            <person name="Fountain-Jones N.M."/>
            <person name="Garbe J.R."/>
            <person name="Macchietto M.G."/>
            <person name="Kania S.A."/>
            <person name="Gerhold R.W."/>
            <person name="Richards J.E."/>
            <person name="Wolf T.M."/>
        </authorList>
    </citation>
    <scope>NUCLEOTIDE SEQUENCE</scope>
    <source>
        <strain evidence="2">MNPRO001-30</strain>
        <tissue evidence="2">Meninges</tissue>
    </source>
</reference>
<keyword evidence="1" id="KW-0732">Signal</keyword>
<feature type="chain" id="PRO_5042272643" description="Secreted protein" evidence="1">
    <location>
        <begin position="29"/>
        <end position="231"/>
    </location>
</feature>
<evidence type="ECO:0000313" key="3">
    <source>
        <dbReference type="Proteomes" id="UP001196413"/>
    </source>
</evidence>
<evidence type="ECO:0000256" key="1">
    <source>
        <dbReference type="SAM" id="SignalP"/>
    </source>
</evidence>
<evidence type="ECO:0000313" key="2">
    <source>
        <dbReference type="EMBL" id="KAJ1348055.1"/>
    </source>
</evidence>
<name>A0AAD5QHB6_PARTN</name>
<dbReference type="AlphaFoldDB" id="A0AAD5QHB6"/>
<dbReference type="EMBL" id="JAHQIW010000421">
    <property type="protein sequence ID" value="KAJ1348055.1"/>
    <property type="molecule type" value="Genomic_DNA"/>
</dbReference>
<organism evidence="2 3">
    <name type="scientific">Parelaphostrongylus tenuis</name>
    <name type="common">Meningeal worm</name>
    <dbReference type="NCBI Taxonomy" id="148309"/>
    <lineage>
        <taxon>Eukaryota</taxon>
        <taxon>Metazoa</taxon>
        <taxon>Ecdysozoa</taxon>
        <taxon>Nematoda</taxon>
        <taxon>Chromadorea</taxon>
        <taxon>Rhabditida</taxon>
        <taxon>Rhabditina</taxon>
        <taxon>Rhabditomorpha</taxon>
        <taxon>Strongyloidea</taxon>
        <taxon>Metastrongylidae</taxon>
        <taxon>Parelaphostrongylus</taxon>
    </lineage>
</organism>
<comment type="caution">
    <text evidence="2">The sequence shown here is derived from an EMBL/GenBank/DDBJ whole genome shotgun (WGS) entry which is preliminary data.</text>
</comment>
<feature type="signal peptide" evidence="1">
    <location>
        <begin position="1"/>
        <end position="28"/>
    </location>
</feature>
<protein>
    <recommendedName>
        <fullName evidence="4">Secreted protein</fullName>
    </recommendedName>
</protein>
<dbReference type="Proteomes" id="UP001196413">
    <property type="component" value="Unassembled WGS sequence"/>
</dbReference>